<keyword evidence="8" id="KW-1185">Reference proteome</keyword>
<keyword evidence="3" id="KW-0882">Thioester bond</keyword>
<evidence type="ECO:0000313" key="8">
    <source>
        <dbReference type="Proteomes" id="UP000265040"/>
    </source>
</evidence>
<dbReference type="Ensembl" id="ENSATET00000019441.3">
    <property type="protein sequence ID" value="ENSATEP00000019124.3"/>
    <property type="gene ID" value="ENSATEG00000015342.3"/>
</dbReference>
<dbReference type="SMART" id="SM01361">
    <property type="entry name" value="A2M_recep"/>
    <property type="match status" value="1"/>
</dbReference>
<feature type="domain" description="Anaphylatoxin-like" evidence="5">
    <location>
        <begin position="724"/>
        <end position="759"/>
    </location>
</feature>
<dbReference type="InterPro" id="IPR035815">
    <property type="entry name" value="NTR_complement_C3"/>
</dbReference>
<dbReference type="Gene3D" id="6.20.50.160">
    <property type="match status" value="1"/>
</dbReference>
<dbReference type="InterPro" id="IPR008993">
    <property type="entry name" value="TIMP-like_OB-fold"/>
</dbReference>
<dbReference type="Pfam" id="PF17791">
    <property type="entry name" value="MG3"/>
    <property type="match status" value="1"/>
</dbReference>
<dbReference type="FunFam" id="2.40.50.120:FF:000013">
    <property type="entry name" value="Complement C3"/>
    <property type="match status" value="1"/>
</dbReference>
<dbReference type="CDD" id="cd00017">
    <property type="entry name" value="ANATO"/>
    <property type="match status" value="1"/>
</dbReference>
<dbReference type="SMART" id="SM01359">
    <property type="entry name" value="A2M_N_2"/>
    <property type="match status" value="1"/>
</dbReference>
<comment type="subcellular location">
    <subcellularLocation>
        <location evidence="1">Secreted</location>
    </subcellularLocation>
</comment>
<dbReference type="PANTHER" id="PTHR11412:SF81">
    <property type="entry name" value="COMPLEMENT C3"/>
    <property type="match status" value="1"/>
</dbReference>
<dbReference type="Pfam" id="PF00207">
    <property type="entry name" value="A2M"/>
    <property type="match status" value="1"/>
</dbReference>
<dbReference type="InterPro" id="IPR047565">
    <property type="entry name" value="Alpha-macroglob_thiol-ester_cl"/>
</dbReference>
<dbReference type="SUPFAM" id="SSF47686">
    <property type="entry name" value="Anaphylotoxins (complement system)"/>
    <property type="match status" value="1"/>
</dbReference>
<dbReference type="SMART" id="SM00643">
    <property type="entry name" value="C345C"/>
    <property type="match status" value="1"/>
</dbReference>
<proteinExistence type="predicted"/>
<dbReference type="FunFam" id="2.60.40.1940:FF:000001">
    <property type="entry name" value="Complement component C3"/>
    <property type="match status" value="1"/>
</dbReference>
<dbReference type="InterPro" id="IPR011625">
    <property type="entry name" value="A2M_N_BRD"/>
</dbReference>
<dbReference type="InParanoid" id="A0A3Q1IIG8"/>
<dbReference type="CDD" id="cd02896">
    <property type="entry name" value="complement_C3_C4_C5"/>
    <property type="match status" value="1"/>
</dbReference>
<dbReference type="InterPro" id="IPR011626">
    <property type="entry name" value="Alpha-macroglobulin_TED"/>
</dbReference>
<dbReference type="InterPro" id="IPR001599">
    <property type="entry name" value="Macroglobln_a2"/>
</dbReference>
<dbReference type="Pfam" id="PF07703">
    <property type="entry name" value="A2M_BRD"/>
    <property type="match status" value="1"/>
</dbReference>
<dbReference type="Pfam" id="PF01835">
    <property type="entry name" value="MG2"/>
    <property type="match status" value="1"/>
</dbReference>
<dbReference type="InterPro" id="IPR001134">
    <property type="entry name" value="Netrin_domain"/>
</dbReference>
<dbReference type="Pfam" id="PF17790">
    <property type="entry name" value="MG1"/>
    <property type="match status" value="1"/>
</dbReference>
<dbReference type="PROSITE" id="PS01178">
    <property type="entry name" value="ANAPHYLATOXIN_2"/>
    <property type="match status" value="1"/>
</dbReference>
<keyword evidence="2" id="KW-0964">Secreted</keyword>
<dbReference type="Pfam" id="PF07677">
    <property type="entry name" value="A2M_recep"/>
    <property type="match status" value="1"/>
</dbReference>
<evidence type="ECO:0008006" key="9">
    <source>
        <dbReference type="Google" id="ProtNLM"/>
    </source>
</evidence>
<dbReference type="PROSITE" id="PS01177">
    <property type="entry name" value="ANAPHYLATOXIN_1"/>
    <property type="match status" value="1"/>
</dbReference>
<dbReference type="InterPro" id="IPR018933">
    <property type="entry name" value="Netrin_module_non-TIMP"/>
</dbReference>
<evidence type="ECO:0000256" key="4">
    <source>
        <dbReference type="ARBA" id="ARBA00023157"/>
    </source>
</evidence>
<dbReference type="InterPro" id="IPR018081">
    <property type="entry name" value="Anaphylatoxin_comp_syst"/>
</dbReference>
<dbReference type="Gene3D" id="1.50.10.20">
    <property type="match status" value="1"/>
</dbReference>
<evidence type="ECO:0000259" key="6">
    <source>
        <dbReference type="PROSITE" id="PS50189"/>
    </source>
</evidence>
<dbReference type="Gene3D" id="2.60.40.10">
    <property type="entry name" value="Immunoglobulins"/>
    <property type="match status" value="2"/>
</dbReference>
<dbReference type="InterPro" id="IPR040839">
    <property type="entry name" value="MG4"/>
</dbReference>
<dbReference type="SMART" id="SM01419">
    <property type="entry name" value="Thiol-ester_cl"/>
    <property type="match status" value="1"/>
</dbReference>
<reference evidence="7" key="3">
    <citation type="submission" date="2025-09" db="UniProtKB">
        <authorList>
            <consortium name="Ensembl"/>
        </authorList>
    </citation>
    <scope>IDENTIFICATION</scope>
</reference>
<reference evidence="7" key="2">
    <citation type="submission" date="2025-08" db="UniProtKB">
        <authorList>
            <consortium name="Ensembl"/>
        </authorList>
    </citation>
    <scope>IDENTIFICATION</scope>
</reference>
<reference evidence="7" key="1">
    <citation type="submission" date="2021-04" db="EMBL/GenBank/DDBJ databases">
        <authorList>
            <consortium name="Wellcome Sanger Institute Data Sharing"/>
        </authorList>
    </citation>
    <scope>NUCLEOTIDE SEQUENCE [LARGE SCALE GENOMIC DNA]</scope>
</reference>
<dbReference type="Proteomes" id="UP000265040">
    <property type="component" value="Chromosome 1"/>
</dbReference>
<dbReference type="GO" id="GO:0005615">
    <property type="term" value="C:extracellular space"/>
    <property type="evidence" value="ECO:0007669"/>
    <property type="project" value="InterPro"/>
</dbReference>
<dbReference type="SUPFAM" id="SSF49410">
    <property type="entry name" value="Alpha-macroglobulin receptor domain"/>
    <property type="match status" value="1"/>
</dbReference>
<evidence type="ECO:0000259" key="5">
    <source>
        <dbReference type="PROSITE" id="PS01178"/>
    </source>
</evidence>
<dbReference type="InterPro" id="IPR019742">
    <property type="entry name" value="MacrogloblnA2_CS"/>
</dbReference>
<dbReference type="Gene3D" id="2.40.50.120">
    <property type="match status" value="1"/>
</dbReference>
<evidence type="ECO:0000256" key="3">
    <source>
        <dbReference type="ARBA" id="ARBA00022966"/>
    </source>
</evidence>
<protein>
    <recommendedName>
        <fullName evidence="9">Complement component c3a, duplicate 5</fullName>
    </recommendedName>
</protein>
<dbReference type="InterPro" id="IPR013783">
    <property type="entry name" value="Ig-like_fold"/>
</dbReference>
<dbReference type="PANTHER" id="PTHR11412">
    <property type="entry name" value="MACROGLOBULIN / COMPLEMENT"/>
    <property type="match status" value="1"/>
</dbReference>
<dbReference type="FunFam" id="2.60.40.10:FF:000155">
    <property type="entry name" value="complement C3 isoform X1"/>
    <property type="match status" value="1"/>
</dbReference>
<evidence type="ECO:0000256" key="1">
    <source>
        <dbReference type="ARBA" id="ARBA00004613"/>
    </source>
</evidence>
<dbReference type="InterPro" id="IPR000020">
    <property type="entry name" value="Anaphylatoxin/fibulin"/>
</dbReference>
<feature type="domain" description="NTR" evidence="6">
    <location>
        <begin position="1564"/>
        <end position="1713"/>
    </location>
</feature>
<dbReference type="InterPro" id="IPR050473">
    <property type="entry name" value="A2M/Complement_sys"/>
</dbReference>
<dbReference type="Gene3D" id="2.20.130.20">
    <property type="match status" value="1"/>
</dbReference>
<dbReference type="Pfam" id="PF21308">
    <property type="entry name" value="C3_CUB2"/>
    <property type="match status" value="1"/>
</dbReference>
<dbReference type="SMART" id="SM01360">
    <property type="entry name" value="A2M"/>
    <property type="match status" value="1"/>
</dbReference>
<name>A0A3Q1IIG8_ANATE</name>
<dbReference type="InterPro" id="IPR008930">
    <property type="entry name" value="Terpenoid_cyclase/PrenylTrfase"/>
</dbReference>
<dbReference type="InterPro" id="IPR009048">
    <property type="entry name" value="A-macroglobulin_rcpt-bd"/>
</dbReference>
<dbReference type="Gene3D" id="2.60.40.690">
    <property type="entry name" value="Alpha-macroglobulin, receptor-binding domain"/>
    <property type="match status" value="1"/>
</dbReference>
<dbReference type="Pfam" id="PF07678">
    <property type="entry name" value="TED_complement"/>
    <property type="match status" value="1"/>
</dbReference>
<dbReference type="Pfam" id="PF17789">
    <property type="entry name" value="MG4"/>
    <property type="match status" value="1"/>
</dbReference>
<organism evidence="7 8">
    <name type="scientific">Anabas testudineus</name>
    <name type="common">Climbing perch</name>
    <name type="synonym">Anthias testudineus</name>
    <dbReference type="NCBI Taxonomy" id="64144"/>
    <lineage>
        <taxon>Eukaryota</taxon>
        <taxon>Metazoa</taxon>
        <taxon>Chordata</taxon>
        <taxon>Craniata</taxon>
        <taxon>Vertebrata</taxon>
        <taxon>Euteleostomi</taxon>
        <taxon>Actinopterygii</taxon>
        <taxon>Neopterygii</taxon>
        <taxon>Teleostei</taxon>
        <taxon>Neoteleostei</taxon>
        <taxon>Acanthomorphata</taxon>
        <taxon>Anabantaria</taxon>
        <taxon>Anabantiformes</taxon>
        <taxon>Anabantoidei</taxon>
        <taxon>Anabantidae</taxon>
        <taxon>Anabas</taxon>
    </lineage>
</organism>
<evidence type="ECO:0000313" key="7">
    <source>
        <dbReference type="Ensembl" id="ENSATEP00000019124.3"/>
    </source>
</evidence>
<dbReference type="SUPFAM" id="SSF50242">
    <property type="entry name" value="TIMP-like"/>
    <property type="match status" value="1"/>
</dbReference>
<dbReference type="CDD" id="cd03583">
    <property type="entry name" value="NTR_complement_C3"/>
    <property type="match status" value="1"/>
</dbReference>
<dbReference type="Gene3D" id="1.20.91.20">
    <property type="entry name" value="Anaphylotoxins (complement system)"/>
    <property type="match status" value="1"/>
</dbReference>
<dbReference type="InterPro" id="IPR036595">
    <property type="entry name" value="A-macroglobulin_rcpt-bd_sf"/>
</dbReference>
<dbReference type="InterPro" id="IPR002890">
    <property type="entry name" value="MG2"/>
</dbReference>
<dbReference type="Pfam" id="PF01821">
    <property type="entry name" value="ANATO"/>
    <property type="match status" value="1"/>
</dbReference>
<accession>A0A3Q1IIG8</accession>
<dbReference type="Gene3D" id="2.60.120.1540">
    <property type="match status" value="1"/>
</dbReference>
<keyword evidence="4" id="KW-1015">Disulfide bond</keyword>
<dbReference type="InterPro" id="IPR048848">
    <property type="entry name" value="C3_CUB2"/>
</dbReference>
<dbReference type="FunCoup" id="A0A3Q1IIG8">
    <property type="interactions" value="1132"/>
</dbReference>
<dbReference type="SUPFAM" id="SSF48239">
    <property type="entry name" value="Terpenoid cyclases/Protein prenyltransferases"/>
    <property type="match status" value="1"/>
</dbReference>
<dbReference type="InterPro" id="IPR041425">
    <property type="entry name" value="C3/4/5_MG1"/>
</dbReference>
<dbReference type="Gene3D" id="2.60.40.1940">
    <property type="match status" value="1"/>
</dbReference>
<dbReference type="GO" id="GO:0004866">
    <property type="term" value="F:endopeptidase inhibitor activity"/>
    <property type="evidence" value="ECO:0007669"/>
    <property type="project" value="InterPro"/>
</dbReference>
<dbReference type="Pfam" id="PF01759">
    <property type="entry name" value="NTR"/>
    <property type="match status" value="1"/>
</dbReference>
<dbReference type="STRING" id="64144.ENSATEP00000019124"/>
<dbReference type="PROSITE" id="PS50189">
    <property type="entry name" value="NTR"/>
    <property type="match status" value="1"/>
</dbReference>
<sequence>MCLHMCTGNLWEGRQTVKRLRGGPGGAGRIKRTSCRAILYSGRKTGSGRRMSRTTLWLLASLGFASLTSLADGAPLQVMSAPNLLRVGTAENIFVECQDCTGGDMKVDVIVMNHPTKNKRLATTSVTLNAANNFQQFGQITVPAADFSKDPNMKQFVYLQAQFPDRLLEKVVLVSFQSGYIFIQTDKTIYTPNSKVHYRMFAVTPRMEPVERDEQTQTDASIAIEIVTPENIILPLDPVSLKSGIHSGDHQLGEIVSPGLWKVVAKFHSNPQQSYSAEFEVKEYVLPSFEVKLTPTSTFFYVDSLELTINIKATYLFGEEVDGTAYVVFGVINEGQKKSFPGSLQRVGIENGNGQVTLKRDHIIQTFPKILDLVGKPIYVAVSVLTESGGEMVEAELRGIQIVTSPYTISFKRTPKYFKPGMSFDVAVEVLNPDETPAQGVPVVVEPGAVQGITAANGMARLTVNTVAKDPTLSITAKTGDPRILAERQAKATMVAYPYTTNSNSYIHIGVDTAELELGNNFKINLNLNKANQDNDITYLILSRGQLVKHGRYRSRGQVLISLNVPIAKEMLPSFRIIAYYHPSNNEVVSDSIWVDVKDSCMGSLKLESTRPAPSYEPRRMFGLKVTGDPEATVGLVAVDKGVYVLNNKFGECYDTGCTPGGGKNSMSVFYDAGLLFESSTASGTPYRQELKCPAPSRRKRASTIMDVTTTLVSKYENELQRDCCLDGMRDTPLSYTCERRSEYILDGAACVEAFLHCCKEMATQRAEKKEENLQLARSEEDDDSYMDSNEIVSRTNFPESWLWSDIKLPACPRQTPNCKSTFFTKNVPLQDSITTWEFTGISLSRTEGICVGEPLEVIVRKEFFIDLRLPYSAVRGEQLEVKAILHNYSPDPATVRVDLIEEDNLCSAASKHGKYRQEVKVGPQTTRSVPFIIIPMKEGEFRIEVKAAVKDSSLNDGIRKVLRVVPEGVLVKSPQVVILDPSKNGWKNVFHGYTMMKNYKIMSSSFYYFLPLGHKQEEILNSGIPKKDLVPNTPTSTQISVTGRENISPLVENAISGASMGSLIYQPSGCGEQNMIHMTLPVIATTYLDKTNQWETVGLQKRNEALQHISTGYKNELAYRKPEGSFAVWANRQGSTWLTAYVAKVFAMANSLVAVQNEVICGAVKFLILNAQQPDGMFKEVGTVSHGEMIGDVRGTDSDASMTAFCLIAMQESRTLCAATVNSLPGSIEKAVTYLEKRLPSLTNPYAVAMTSYALANENKMNRDILYKFVSPELSHWPVLKGRIYTLEATAYALLALVKTRDFEGARPVVRWFSQQQKVGGGYGSTQATIIVYQAVAEYWASAKEPEYDLNVDILLPGRSKPDKFNFNRENHFGTRTSKINDINQDVKVTATGTGEATLTMVSLYYAIPKEKESDCQKFNMSVTLHEGNMRPYVLLYKDRERDATMSVLDIGLLTGFTPNTNDLDLLSKGRARTIAKYEMNTVLSERGSLIIYLDKVSHRRSEEISFRIHQKLKVGVLQPAAVSVYEYYDQTHCVKFYHPERKGGQLLRLCRNDECTCAEENCSMQKKGKISNDLRTAKSCESTPTSKIDFVYKVRLEGFTDSLSTDIYTMRVQQVIKEGSSDVGPEGNVRAFLSYPHCREALDLGKGKSYLIMGTSKDIHRDEQHNSYQYVLGERTWIEYWPTDAECQLDQHRPTCLGLEEMVQQYALFGCQQK</sequence>
<dbReference type="InterPro" id="IPR041555">
    <property type="entry name" value="MG3"/>
</dbReference>
<dbReference type="PROSITE" id="PS00477">
    <property type="entry name" value="ALPHA_2_MACROGLOBULIN"/>
    <property type="match status" value="1"/>
</dbReference>
<dbReference type="GeneTree" id="ENSGT00940000154063"/>
<dbReference type="Gene3D" id="2.60.40.1930">
    <property type="match status" value="3"/>
</dbReference>
<evidence type="ECO:0000256" key="2">
    <source>
        <dbReference type="ARBA" id="ARBA00022525"/>
    </source>
</evidence>
<dbReference type="SMART" id="SM00104">
    <property type="entry name" value="ANATO"/>
    <property type="match status" value="1"/>
</dbReference>